<accession>A0ABT8X574</accession>
<dbReference type="Gene3D" id="3.20.20.150">
    <property type="entry name" value="Divalent-metal-dependent TIM barrel enzymes"/>
    <property type="match status" value="1"/>
</dbReference>
<dbReference type="SUPFAM" id="SSF51658">
    <property type="entry name" value="Xylose isomerase-like"/>
    <property type="match status" value="1"/>
</dbReference>
<gene>
    <name evidence="2" type="ORF">Q4Q39_16625</name>
</gene>
<dbReference type="Proteomes" id="UP001176891">
    <property type="component" value="Unassembled WGS sequence"/>
</dbReference>
<dbReference type="InterPro" id="IPR013022">
    <property type="entry name" value="Xyl_isomerase-like_TIM-brl"/>
</dbReference>
<organism evidence="2 3">
    <name type="scientific">Flavivirga amylovorans</name>
    <dbReference type="NCBI Taxonomy" id="870486"/>
    <lineage>
        <taxon>Bacteria</taxon>
        <taxon>Pseudomonadati</taxon>
        <taxon>Bacteroidota</taxon>
        <taxon>Flavobacteriia</taxon>
        <taxon>Flavobacteriales</taxon>
        <taxon>Flavobacteriaceae</taxon>
        <taxon>Flavivirga</taxon>
    </lineage>
</organism>
<sequence>MKPITRRTFTKKSSLVLGAIPFLSIPCNVFANKSIKESLSVNIFSKHLQFLNYKDAGEVSAELGFQGLDLTVRPKGHVLPESVTKDLPKAIEDIRKGGSNCTMMTTAITDSANKTDIDILKTASKYGIKYYRTNWFKYSNDNTMEADLEYYQQNVKGLSKLNKELSIIGCYQNHAGKHSIGASIWEIKKLLEFADLDYFGAQYDIRHAQVEGGLSWENGIKLIKKSIKTIVLKDFKWGQINGIWKPINTPIGEGMVDFKTYFSLLKKYQINVPVSLHLEYNLGGAEKGHKNITIDKKTVFSAMKKDLETIQILWKEA</sequence>
<comment type="caution">
    <text evidence="2">The sequence shown here is derived from an EMBL/GenBank/DDBJ whole genome shotgun (WGS) entry which is preliminary data.</text>
</comment>
<dbReference type="RefSeq" id="WP_303283678.1">
    <property type="nucleotide sequence ID" value="NZ_BAABCZ010000012.1"/>
</dbReference>
<dbReference type="Pfam" id="PF01261">
    <property type="entry name" value="AP_endonuc_2"/>
    <property type="match status" value="1"/>
</dbReference>
<dbReference type="InterPro" id="IPR036237">
    <property type="entry name" value="Xyl_isomerase-like_sf"/>
</dbReference>
<reference evidence="2" key="1">
    <citation type="submission" date="2023-07" db="EMBL/GenBank/DDBJ databases">
        <title>Two novel species in the genus Flavivirga.</title>
        <authorList>
            <person name="Kwon K."/>
        </authorList>
    </citation>
    <scope>NUCLEOTIDE SEQUENCE</scope>
    <source>
        <strain evidence="2">KACC 14157</strain>
    </source>
</reference>
<evidence type="ECO:0000259" key="1">
    <source>
        <dbReference type="Pfam" id="PF01261"/>
    </source>
</evidence>
<proteinExistence type="predicted"/>
<keyword evidence="3" id="KW-1185">Reference proteome</keyword>
<evidence type="ECO:0000313" key="2">
    <source>
        <dbReference type="EMBL" id="MDO5989031.1"/>
    </source>
</evidence>
<protein>
    <submittedName>
        <fullName evidence="2">TIM barrel protein</fullName>
    </submittedName>
</protein>
<dbReference type="EMBL" id="JAUOEM010000006">
    <property type="protein sequence ID" value="MDO5989031.1"/>
    <property type="molecule type" value="Genomic_DNA"/>
</dbReference>
<feature type="domain" description="Xylose isomerase-like TIM barrel" evidence="1">
    <location>
        <begin position="61"/>
        <end position="279"/>
    </location>
</feature>
<evidence type="ECO:0000313" key="3">
    <source>
        <dbReference type="Proteomes" id="UP001176891"/>
    </source>
</evidence>
<name>A0ABT8X574_9FLAO</name>